<dbReference type="SMART" id="SM00382">
    <property type="entry name" value="AAA"/>
    <property type="match status" value="2"/>
</dbReference>
<protein>
    <submittedName>
        <fullName evidence="5">ABC transporter ATP-binding protein</fullName>
    </submittedName>
</protein>
<feature type="domain" description="ABC transporter" evidence="4">
    <location>
        <begin position="380"/>
        <end position="610"/>
    </location>
</feature>
<gene>
    <name evidence="5" type="ORF">H8K47_14845</name>
</gene>
<keyword evidence="3 5" id="KW-0067">ATP-binding</keyword>
<dbReference type="PANTHER" id="PTHR43038:SF3">
    <property type="entry name" value="ABC TRANSPORTER G FAMILY MEMBER 20 ISOFORM X1"/>
    <property type="match status" value="1"/>
</dbReference>
<dbReference type="PROSITE" id="PS50893">
    <property type="entry name" value="ABC_TRANSPORTER_2"/>
    <property type="match status" value="2"/>
</dbReference>
<dbReference type="Pfam" id="PF00005">
    <property type="entry name" value="ABC_tran"/>
    <property type="match status" value="2"/>
</dbReference>
<organism evidence="5 6">
    <name type="scientific">Undibacterium rugosum</name>
    <dbReference type="NCBI Taxonomy" id="2762291"/>
    <lineage>
        <taxon>Bacteria</taxon>
        <taxon>Pseudomonadati</taxon>
        <taxon>Pseudomonadota</taxon>
        <taxon>Betaproteobacteria</taxon>
        <taxon>Burkholderiales</taxon>
        <taxon>Oxalobacteraceae</taxon>
        <taxon>Undibacterium</taxon>
    </lineage>
</organism>
<evidence type="ECO:0000259" key="4">
    <source>
        <dbReference type="PROSITE" id="PS50893"/>
    </source>
</evidence>
<feature type="domain" description="ABC transporter" evidence="4">
    <location>
        <begin position="32"/>
        <end position="266"/>
    </location>
</feature>
<evidence type="ECO:0000256" key="1">
    <source>
        <dbReference type="ARBA" id="ARBA00022475"/>
    </source>
</evidence>
<reference evidence="5" key="1">
    <citation type="submission" date="2020-08" db="EMBL/GenBank/DDBJ databases">
        <title>Novel species isolated from subtropical streams in China.</title>
        <authorList>
            <person name="Lu H."/>
        </authorList>
    </citation>
    <scope>NUCLEOTIDE SEQUENCE</scope>
    <source>
        <strain evidence="5">CY7W</strain>
    </source>
</reference>
<proteinExistence type="predicted"/>
<dbReference type="InterPro" id="IPR003439">
    <property type="entry name" value="ABC_transporter-like_ATP-bd"/>
</dbReference>
<dbReference type="EMBL" id="JACOGG010000017">
    <property type="protein sequence ID" value="MBC3936643.1"/>
    <property type="molecule type" value="Genomic_DNA"/>
</dbReference>
<dbReference type="InterPro" id="IPR017871">
    <property type="entry name" value="ABC_transporter-like_CS"/>
</dbReference>
<dbReference type="PROSITE" id="PS00211">
    <property type="entry name" value="ABC_TRANSPORTER_1"/>
    <property type="match status" value="1"/>
</dbReference>
<dbReference type="CDD" id="cd03230">
    <property type="entry name" value="ABC_DR_subfamily_A"/>
    <property type="match status" value="1"/>
</dbReference>
<dbReference type="Proteomes" id="UP000612361">
    <property type="component" value="Unassembled WGS sequence"/>
</dbReference>
<keyword evidence="2" id="KW-0547">Nucleotide-binding</keyword>
<sequence>MPLLFNQDGAATTHGNNATFAEVSAASQPWLVEANQLVKRYGAHLALDHISLQVRPGEIYGLIGPDGAGKSSLLKAVAGVLAHDEGELRVFSQLINTEADSELIKDRIGLMPQGLGQNLYGDLSVEENIDYFGGLRLLSAEALRERKEALLKSTRLERFRDRPMKNLSGGMKQKLGLVCTLIHEPKLVILDEPTTGVDPVSRREFWSILSRLLQEKGITALVSTAYMDEASRFHRVSLMHEGKILASGEPARMKDLAAGCIVSTVCADAQQQMAAVQRLSQQFPQLEALGQEIRVFVDSADADTARQQVLQTLQQTPAIAQAQTEVQDAELEDVFIALLRQRVAADTNADVNVAGPVLATAADTAAVVSAARPSTQQLAIEARELSRHFGEFKAVDQVSFQVPQGEIFGLLGANGAGKSTVIKMLTGILTQSSGQGMVAGADMRTAGLQIRERIGYMSQAFSLYLDLSVLENIRLYAGIYGLSRQQTAERMDWILNMAGLRPFGHALTASLPMGLRQRLALGCALIHRPQVLFLDEPTSGVDPLGRRAFWEVLFRLSREEHVTILVTTHYMSEAEHCDHIALMYAGRVVADASPEQLKSRLEQEAGQLVEVDCADAPQALQVLQQAGFASASLFGPKLHVLLKDLEADSQGVRASLQAFDVSAIKPRRLSMEDVFVHIVTSLEQQDAQHQDTQHQKGST</sequence>
<dbReference type="InterPro" id="IPR003593">
    <property type="entry name" value="AAA+_ATPase"/>
</dbReference>
<accession>A0A923IAP9</accession>
<dbReference type="GO" id="GO:0005524">
    <property type="term" value="F:ATP binding"/>
    <property type="evidence" value="ECO:0007669"/>
    <property type="project" value="UniProtKB-KW"/>
</dbReference>
<keyword evidence="6" id="KW-1185">Reference proteome</keyword>
<name>A0A923IAP9_9BURK</name>
<dbReference type="SUPFAM" id="SSF52540">
    <property type="entry name" value="P-loop containing nucleoside triphosphate hydrolases"/>
    <property type="match status" value="2"/>
</dbReference>
<evidence type="ECO:0000313" key="5">
    <source>
        <dbReference type="EMBL" id="MBC3936643.1"/>
    </source>
</evidence>
<keyword evidence="1" id="KW-1003">Cell membrane</keyword>
<dbReference type="InterPro" id="IPR027417">
    <property type="entry name" value="P-loop_NTPase"/>
</dbReference>
<dbReference type="PANTHER" id="PTHR43038">
    <property type="entry name" value="ATP-BINDING CASSETTE, SUB-FAMILY H, MEMBER 1"/>
    <property type="match status" value="1"/>
</dbReference>
<evidence type="ECO:0000256" key="3">
    <source>
        <dbReference type="ARBA" id="ARBA00022840"/>
    </source>
</evidence>
<evidence type="ECO:0000313" key="6">
    <source>
        <dbReference type="Proteomes" id="UP000612361"/>
    </source>
</evidence>
<dbReference type="GO" id="GO:0016887">
    <property type="term" value="F:ATP hydrolysis activity"/>
    <property type="evidence" value="ECO:0007669"/>
    <property type="project" value="InterPro"/>
</dbReference>
<dbReference type="AlphaFoldDB" id="A0A923IAP9"/>
<evidence type="ECO:0000256" key="2">
    <source>
        <dbReference type="ARBA" id="ARBA00022741"/>
    </source>
</evidence>
<keyword evidence="1" id="KW-0472">Membrane</keyword>
<dbReference type="Gene3D" id="3.40.50.300">
    <property type="entry name" value="P-loop containing nucleotide triphosphate hydrolases"/>
    <property type="match status" value="2"/>
</dbReference>
<comment type="caution">
    <text evidence="5">The sequence shown here is derived from an EMBL/GenBank/DDBJ whole genome shotgun (WGS) entry which is preliminary data.</text>
</comment>